<keyword evidence="1" id="KW-1133">Transmembrane helix</keyword>
<dbReference type="EMBL" id="CAKOGP040000833">
    <property type="protein sequence ID" value="CAJ1939702.1"/>
    <property type="molecule type" value="Genomic_DNA"/>
</dbReference>
<feature type="transmembrane region" description="Helical" evidence="1">
    <location>
        <begin position="321"/>
        <end position="339"/>
    </location>
</feature>
<sequence length="434" mass="49736">TNEDLELRRTTIFNHFLKQVLLLSTQDSSEEEKLTHDDVALLRWMYYQSAGPPGTTKEEARRSYIEEFQKLLDDAQKSIEKRYGEVYKSLESEKEADEFFAIGRELYYTGPKQELTHSTFLRLPDFIRNQNGIQAVRDLKSICLQEILKEEFENKMSAIADKVEGVSFKSAPGVKGFLRSYEKTEEYGNIFSEDVDASMRVVDGLRCSFIVDSLSQNLQVGKLIESTFGVARTKNFHQRGNVRYADRKYNVVFVSDKKVDGVGDPIQVICEVQVLLKEYDAIKADGHLLYEFQREPEQKPPLNLRSSTRDAKNCVCAFGKFWIIFLVTLIIGLFVYFTYAQQIVGCQVNNCRPTCQISNHSLCETCNIGDDCLVADSTWKTVECYYIEDDWDVIDCFCTHPGNTITRCNHFNYNGTRTDAPTTSPSPFPTFPPF</sequence>
<proteinExistence type="predicted"/>
<keyword evidence="1" id="KW-0472">Membrane</keyword>
<dbReference type="AlphaFoldDB" id="A0AAD2CMI6"/>
<gene>
    <name evidence="2" type="ORF">CYCCA115_LOCUS6702</name>
</gene>
<dbReference type="Proteomes" id="UP001295423">
    <property type="component" value="Unassembled WGS sequence"/>
</dbReference>
<organism evidence="2 3">
    <name type="scientific">Cylindrotheca closterium</name>
    <dbReference type="NCBI Taxonomy" id="2856"/>
    <lineage>
        <taxon>Eukaryota</taxon>
        <taxon>Sar</taxon>
        <taxon>Stramenopiles</taxon>
        <taxon>Ochrophyta</taxon>
        <taxon>Bacillariophyta</taxon>
        <taxon>Bacillariophyceae</taxon>
        <taxon>Bacillariophycidae</taxon>
        <taxon>Bacillariales</taxon>
        <taxon>Bacillariaceae</taxon>
        <taxon>Cylindrotheca</taxon>
    </lineage>
</organism>
<keyword evidence="3" id="KW-1185">Reference proteome</keyword>
<evidence type="ECO:0000313" key="2">
    <source>
        <dbReference type="EMBL" id="CAJ1939702.1"/>
    </source>
</evidence>
<evidence type="ECO:0000256" key="1">
    <source>
        <dbReference type="SAM" id="Phobius"/>
    </source>
</evidence>
<accession>A0AAD2CMI6</accession>
<comment type="caution">
    <text evidence="2">The sequence shown here is derived from an EMBL/GenBank/DDBJ whole genome shotgun (WGS) entry which is preliminary data.</text>
</comment>
<name>A0AAD2CMI6_9STRA</name>
<reference evidence="2" key="1">
    <citation type="submission" date="2023-08" db="EMBL/GenBank/DDBJ databases">
        <authorList>
            <person name="Audoor S."/>
            <person name="Bilcke G."/>
        </authorList>
    </citation>
    <scope>NUCLEOTIDE SEQUENCE</scope>
</reference>
<keyword evidence="1" id="KW-0812">Transmembrane</keyword>
<evidence type="ECO:0000313" key="3">
    <source>
        <dbReference type="Proteomes" id="UP001295423"/>
    </source>
</evidence>
<feature type="non-terminal residue" evidence="2">
    <location>
        <position position="1"/>
    </location>
</feature>
<protein>
    <submittedName>
        <fullName evidence="2">Uncharacterized protein</fullName>
    </submittedName>
</protein>